<evidence type="ECO:0000313" key="3">
    <source>
        <dbReference type="EMBL" id="NML66715.1"/>
    </source>
</evidence>
<evidence type="ECO:0000259" key="2">
    <source>
        <dbReference type="Pfam" id="PF13568"/>
    </source>
</evidence>
<gene>
    <name evidence="3" type="ORF">HHL22_16020</name>
</gene>
<evidence type="ECO:0000313" key="4">
    <source>
        <dbReference type="Proteomes" id="UP000559626"/>
    </source>
</evidence>
<dbReference type="RefSeq" id="WP_169532343.1">
    <property type="nucleotide sequence ID" value="NZ_JABBGH010000002.1"/>
</dbReference>
<name>A0A7Y0AG34_9BACT</name>
<feature type="signal peptide" evidence="1">
    <location>
        <begin position="1"/>
        <end position="22"/>
    </location>
</feature>
<dbReference type="Pfam" id="PF13568">
    <property type="entry name" value="OMP_b-brl_2"/>
    <property type="match status" value="1"/>
</dbReference>
<feature type="chain" id="PRO_5031430992" evidence="1">
    <location>
        <begin position="23"/>
        <end position="209"/>
    </location>
</feature>
<proteinExistence type="predicted"/>
<dbReference type="InterPro" id="IPR025665">
    <property type="entry name" value="Beta-barrel_OMP_2"/>
</dbReference>
<reference evidence="3 4" key="1">
    <citation type="submission" date="2020-04" db="EMBL/GenBank/DDBJ databases">
        <title>Hymenobacter polaris sp. nov., isolated from Arctic soil.</title>
        <authorList>
            <person name="Dahal R.H."/>
        </authorList>
    </citation>
    <scope>NUCLEOTIDE SEQUENCE [LARGE SCALE GENOMIC DNA]</scope>
    <source>
        <strain evidence="3 4">RP-2-7</strain>
    </source>
</reference>
<protein>
    <submittedName>
        <fullName evidence="3">PorT family protein</fullName>
    </submittedName>
</protein>
<feature type="domain" description="Outer membrane protein beta-barrel" evidence="2">
    <location>
        <begin position="21"/>
        <end position="180"/>
    </location>
</feature>
<dbReference type="EMBL" id="JABBGH010000002">
    <property type="protein sequence ID" value="NML66715.1"/>
    <property type="molecule type" value="Genomic_DNA"/>
</dbReference>
<keyword evidence="4" id="KW-1185">Reference proteome</keyword>
<organism evidence="3 4">
    <name type="scientific">Hymenobacter polaris</name>
    <dbReference type="NCBI Taxonomy" id="2682546"/>
    <lineage>
        <taxon>Bacteria</taxon>
        <taxon>Pseudomonadati</taxon>
        <taxon>Bacteroidota</taxon>
        <taxon>Cytophagia</taxon>
        <taxon>Cytophagales</taxon>
        <taxon>Hymenobacteraceae</taxon>
        <taxon>Hymenobacter</taxon>
    </lineage>
</organism>
<sequence>MKKLFLVASAGLLLGASHSAQAQYRGRGGNVSLGLKAGATFTSFVGADTKNAAGTSGYDYRFGFLAGGFANIGFARLFAFQPEIIYSQKGANYKNVTDMSVRLHYVDVPLAFHVNTDGFFFEAGPQVGFLVAARYQNGSTSTDVTNGYKSVDFGYLAGLGYQLKHGPGVGLRYNGAFTNFPNSTTSGSTTVQPRARNSAFQLYVTYSFN</sequence>
<dbReference type="AlphaFoldDB" id="A0A7Y0AG34"/>
<accession>A0A7Y0AG34</accession>
<evidence type="ECO:0000256" key="1">
    <source>
        <dbReference type="SAM" id="SignalP"/>
    </source>
</evidence>
<dbReference type="Proteomes" id="UP000559626">
    <property type="component" value="Unassembled WGS sequence"/>
</dbReference>
<comment type="caution">
    <text evidence="3">The sequence shown here is derived from an EMBL/GenBank/DDBJ whole genome shotgun (WGS) entry which is preliminary data.</text>
</comment>
<keyword evidence="1" id="KW-0732">Signal</keyword>